<dbReference type="GO" id="GO:0005524">
    <property type="term" value="F:ATP binding"/>
    <property type="evidence" value="ECO:0007669"/>
    <property type="project" value="UniProtKB-KW"/>
</dbReference>
<dbReference type="SUPFAM" id="SSF90123">
    <property type="entry name" value="ABC transporter transmembrane region"/>
    <property type="match status" value="1"/>
</dbReference>
<dbReference type="AlphaFoldDB" id="A0A4Q1D9P4"/>
<dbReference type="GO" id="GO:0015421">
    <property type="term" value="F:ABC-type oligopeptide transporter activity"/>
    <property type="evidence" value="ECO:0007669"/>
    <property type="project" value="TreeGrafter"/>
</dbReference>
<feature type="transmembrane region" description="Helical" evidence="9">
    <location>
        <begin position="185"/>
        <end position="203"/>
    </location>
</feature>
<dbReference type="GO" id="GO:0016887">
    <property type="term" value="F:ATP hydrolysis activity"/>
    <property type="evidence" value="ECO:0007669"/>
    <property type="project" value="InterPro"/>
</dbReference>
<evidence type="ECO:0000256" key="9">
    <source>
        <dbReference type="SAM" id="Phobius"/>
    </source>
</evidence>
<feature type="transmembrane region" description="Helical" evidence="9">
    <location>
        <begin position="12"/>
        <end position="32"/>
    </location>
</feature>
<dbReference type="PROSITE" id="PS50929">
    <property type="entry name" value="ABC_TM1F"/>
    <property type="match status" value="1"/>
</dbReference>
<evidence type="ECO:0000256" key="1">
    <source>
        <dbReference type="ARBA" id="ARBA00004651"/>
    </source>
</evidence>
<dbReference type="InterPro" id="IPR027417">
    <property type="entry name" value="P-loop_NTPase"/>
</dbReference>
<gene>
    <name evidence="12" type="ORF">ESB13_04665</name>
</gene>
<dbReference type="Pfam" id="PF00664">
    <property type="entry name" value="ABC_membrane"/>
    <property type="match status" value="1"/>
</dbReference>
<keyword evidence="2" id="KW-0813">Transport</keyword>
<evidence type="ECO:0000256" key="7">
    <source>
        <dbReference type="ARBA" id="ARBA00022989"/>
    </source>
</evidence>
<dbReference type="Pfam" id="PF00005">
    <property type="entry name" value="ABC_tran"/>
    <property type="match status" value="1"/>
</dbReference>
<feature type="transmembrane region" description="Helical" evidence="9">
    <location>
        <begin position="267"/>
        <end position="293"/>
    </location>
</feature>
<evidence type="ECO:0000256" key="6">
    <source>
        <dbReference type="ARBA" id="ARBA00022840"/>
    </source>
</evidence>
<keyword evidence="3" id="KW-1003">Cell membrane</keyword>
<keyword evidence="13" id="KW-1185">Reference proteome</keyword>
<dbReference type="SMART" id="SM00382">
    <property type="entry name" value="AAA"/>
    <property type="match status" value="1"/>
</dbReference>
<dbReference type="FunFam" id="3.40.50.300:FF:000221">
    <property type="entry name" value="Multidrug ABC transporter ATP-binding protein"/>
    <property type="match status" value="1"/>
</dbReference>
<feature type="transmembrane region" description="Helical" evidence="9">
    <location>
        <begin position="160"/>
        <end position="179"/>
    </location>
</feature>
<evidence type="ECO:0000256" key="5">
    <source>
        <dbReference type="ARBA" id="ARBA00022741"/>
    </source>
</evidence>
<feature type="domain" description="ABC transmembrane type-1" evidence="11">
    <location>
        <begin position="19"/>
        <end position="328"/>
    </location>
</feature>
<feature type="domain" description="ABC transporter" evidence="10">
    <location>
        <begin position="361"/>
        <end position="597"/>
    </location>
</feature>
<dbReference type="PROSITE" id="PS00211">
    <property type="entry name" value="ABC_TRANSPORTER_1"/>
    <property type="match status" value="1"/>
</dbReference>
<keyword evidence="6 12" id="KW-0067">ATP-binding</keyword>
<feature type="transmembrane region" description="Helical" evidence="9">
    <location>
        <begin position="81"/>
        <end position="102"/>
    </location>
</feature>
<keyword evidence="8 9" id="KW-0472">Membrane</keyword>
<organism evidence="12 13">
    <name type="scientific">Filimonas effusa</name>
    <dbReference type="NCBI Taxonomy" id="2508721"/>
    <lineage>
        <taxon>Bacteria</taxon>
        <taxon>Pseudomonadati</taxon>
        <taxon>Bacteroidota</taxon>
        <taxon>Chitinophagia</taxon>
        <taxon>Chitinophagales</taxon>
        <taxon>Chitinophagaceae</taxon>
        <taxon>Filimonas</taxon>
    </lineage>
</organism>
<dbReference type="PANTHER" id="PTHR43394:SF1">
    <property type="entry name" value="ATP-BINDING CASSETTE SUB-FAMILY B MEMBER 10, MITOCHONDRIAL"/>
    <property type="match status" value="1"/>
</dbReference>
<evidence type="ECO:0000256" key="3">
    <source>
        <dbReference type="ARBA" id="ARBA00022475"/>
    </source>
</evidence>
<accession>A0A4Q1D9P4</accession>
<comment type="caution">
    <text evidence="12">The sequence shown here is derived from an EMBL/GenBank/DDBJ whole genome shotgun (WGS) entry which is preliminary data.</text>
</comment>
<protein>
    <submittedName>
        <fullName evidence="12">ABC transporter ATP-binding protein</fullName>
    </submittedName>
</protein>
<dbReference type="Proteomes" id="UP000290545">
    <property type="component" value="Unassembled WGS sequence"/>
</dbReference>
<dbReference type="InterPro" id="IPR003439">
    <property type="entry name" value="ABC_transporter-like_ATP-bd"/>
</dbReference>
<dbReference type="InterPro" id="IPR017871">
    <property type="entry name" value="ABC_transporter-like_CS"/>
</dbReference>
<dbReference type="Gene3D" id="1.20.1560.10">
    <property type="entry name" value="ABC transporter type 1, transmembrane domain"/>
    <property type="match status" value="1"/>
</dbReference>
<comment type="subcellular location">
    <subcellularLocation>
        <location evidence="1">Cell membrane</location>
        <topology evidence="1">Multi-pass membrane protein</topology>
    </subcellularLocation>
</comment>
<dbReference type="PANTHER" id="PTHR43394">
    <property type="entry name" value="ATP-DEPENDENT PERMEASE MDL1, MITOCHONDRIAL"/>
    <property type="match status" value="1"/>
</dbReference>
<evidence type="ECO:0000256" key="8">
    <source>
        <dbReference type="ARBA" id="ARBA00023136"/>
    </source>
</evidence>
<dbReference type="SUPFAM" id="SSF52540">
    <property type="entry name" value="P-loop containing nucleoside triphosphate hydrolases"/>
    <property type="match status" value="1"/>
</dbReference>
<dbReference type="EMBL" id="SDHZ01000001">
    <property type="protein sequence ID" value="RXK86107.1"/>
    <property type="molecule type" value="Genomic_DNA"/>
</dbReference>
<dbReference type="InterPro" id="IPR036640">
    <property type="entry name" value="ABC1_TM_sf"/>
</dbReference>
<sequence length="606" mass="68130">MKHLAAVYKYFWKYRFRFIAGILLTATSNYFAVMTPEITGYIVGKLQQSLPGAKPTSFRNEYDALVTYFIKWVDTMSFSQLVTICSLTILLLAVLRGLFMFFMRQTIIVMSRHIEFDQKNEVYQHYQRLDTGFYKTHSTGDLMNRMAEDVSRVRMFTGPAIMYLINLLSLISLSVINMFRKDVHLSLIVLAPLPLLALTIYIVNNVIHKKSEKVQASLSNLTTNAQEAYSGIRVIKSFVQENAMMRFFTQNSEEYRKNAVGLAKVEAIYFPSMTLMVGLSTLITILIGGQMALEDPSKVGLIVEFVIYINMLTFPVSAIGSVASMVQRAAASQKRLNEFLQTEPVIKDKNNAVPANLSGDIVFDNVSFTYANTGIKAIENFSLTIKEGQKILIIGKTGSGKSTLAQLLLRFYDPEKGAVTIGGTPVSNFKVRELREQIAYVPQDVFLFSDTVGNNISFGLPQVATKENMQHAARLASVDNEIKGLEKGYETMVGERGVTLSGGQKQRVSIARALIKDSRMLLLDDCLSAVDAKTEHTIIQNLYQYLDKKTAIIITHRIFSHLNFDQVVVMENGRMLEQGTHEQLMSLDGYYAELYRLQVSNEQSGE</sequence>
<keyword evidence="5" id="KW-0547">Nucleotide-binding</keyword>
<keyword evidence="7 9" id="KW-1133">Transmembrane helix</keyword>
<dbReference type="InterPro" id="IPR003593">
    <property type="entry name" value="AAA+_ATPase"/>
</dbReference>
<evidence type="ECO:0000259" key="10">
    <source>
        <dbReference type="PROSITE" id="PS50893"/>
    </source>
</evidence>
<dbReference type="InterPro" id="IPR011527">
    <property type="entry name" value="ABC1_TM_dom"/>
</dbReference>
<evidence type="ECO:0000256" key="2">
    <source>
        <dbReference type="ARBA" id="ARBA00022448"/>
    </source>
</evidence>
<dbReference type="RefSeq" id="WP_129001858.1">
    <property type="nucleotide sequence ID" value="NZ_SDHZ01000001.1"/>
</dbReference>
<proteinExistence type="predicted"/>
<dbReference type="GO" id="GO:0005886">
    <property type="term" value="C:plasma membrane"/>
    <property type="evidence" value="ECO:0007669"/>
    <property type="project" value="UniProtKB-SubCell"/>
</dbReference>
<dbReference type="InterPro" id="IPR039421">
    <property type="entry name" value="Type_1_exporter"/>
</dbReference>
<dbReference type="CDD" id="cd18541">
    <property type="entry name" value="ABC_6TM_TmrB_like"/>
    <property type="match status" value="1"/>
</dbReference>
<reference evidence="12 13" key="1">
    <citation type="submission" date="2019-01" db="EMBL/GenBank/DDBJ databases">
        <title>Filimonas sp. strain TTM-71.</title>
        <authorList>
            <person name="Chen W.-M."/>
        </authorList>
    </citation>
    <scope>NUCLEOTIDE SEQUENCE [LARGE SCALE GENOMIC DNA]</scope>
    <source>
        <strain evidence="12 13">TTM-71</strain>
    </source>
</reference>
<feature type="transmembrane region" description="Helical" evidence="9">
    <location>
        <begin position="305"/>
        <end position="326"/>
    </location>
</feature>
<evidence type="ECO:0000256" key="4">
    <source>
        <dbReference type="ARBA" id="ARBA00022692"/>
    </source>
</evidence>
<evidence type="ECO:0000259" key="11">
    <source>
        <dbReference type="PROSITE" id="PS50929"/>
    </source>
</evidence>
<name>A0A4Q1D9P4_9BACT</name>
<keyword evidence="4 9" id="KW-0812">Transmembrane</keyword>
<evidence type="ECO:0000313" key="13">
    <source>
        <dbReference type="Proteomes" id="UP000290545"/>
    </source>
</evidence>
<dbReference type="Gene3D" id="3.40.50.300">
    <property type="entry name" value="P-loop containing nucleotide triphosphate hydrolases"/>
    <property type="match status" value="1"/>
</dbReference>
<dbReference type="PROSITE" id="PS50893">
    <property type="entry name" value="ABC_TRANSPORTER_2"/>
    <property type="match status" value="1"/>
</dbReference>
<evidence type="ECO:0000313" key="12">
    <source>
        <dbReference type="EMBL" id="RXK86107.1"/>
    </source>
</evidence>
<dbReference type="OrthoDB" id="9780296at2"/>